<evidence type="ECO:0000313" key="2">
    <source>
        <dbReference type="Proteomes" id="UP001165492"/>
    </source>
</evidence>
<dbReference type="Proteomes" id="UP001165492">
    <property type="component" value="Unassembled WGS sequence"/>
</dbReference>
<proteinExistence type="predicted"/>
<protein>
    <submittedName>
        <fullName evidence="1">Uncharacterized protein</fullName>
    </submittedName>
</protein>
<gene>
    <name evidence="1" type="ORF">LMF89_09245</name>
</gene>
<dbReference type="EMBL" id="JAJHJB010000010">
    <property type="protein sequence ID" value="MCC5465546.1"/>
    <property type="molecule type" value="Genomic_DNA"/>
</dbReference>
<organism evidence="1 2">
    <name type="scientific">Pelosinus baikalensis</name>
    <dbReference type="NCBI Taxonomy" id="2892015"/>
    <lineage>
        <taxon>Bacteria</taxon>
        <taxon>Bacillati</taxon>
        <taxon>Bacillota</taxon>
        <taxon>Negativicutes</taxon>
        <taxon>Selenomonadales</taxon>
        <taxon>Sporomusaceae</taxon>
        <taxon>Pelosinus</taxon>
    </lineage>
</organism>
<accession>A0ABS8HQU0</accession>
<comment type="caution">
    <text evidence="1">The sequence shown here is derived from an EMBL/GenBank/DDBJ whole genome shotgun (WGS) entry which is preliminary data.</text>
</comment>
<dbReference type="RefSeq" id="WP_229534796.1">
    <property type="nucleotide sequence ID" value="NZ_JAJHJB010000010.1"/>
</dbReference>
<name>A0ABS8HQU0_9FIRM</name>
<reference evidence="1" key="1">
    <citation type="submission" date="2021-11" db="EMBL/GenBank/DDBJ databases">
        <title>Description of a new species Pelosinus isolated from the bottom sediments of Lake Baikal.</title>
        <authorList>
            <person name="Zakharyuk A."/>
        </authorList>
    </citation>
    <scope>NUCLEOTIDE SEQUENCE</scope>
    <source>
        <strain evidence="1">Bkl1</strain>
    </source>
</reference>
<sequence length="89" mass="10125">MLDELKDILDIIGNDRDASLEKIILRGKDKIEGLAGVVLDFSAEGLPKFLLLNYCRYDYNNAPEYFEENFKSEILRMQLQAAVIANVAE</sequence>
<evidence type="ECO:0000313" key="1">
    <source>
        <dbReference type="EMBL" id="MCC5465546.1"/>
    </source>
</evidence>
<keyword evidence="2" id="KW-1185">Reference proteome</keyword>